<dbReference type="Proteomes" id="UP000054359">
    <property type="component" value="Unassembled WGS sequence"/>
</dbReference>
<protein>
    <submittedName>
        <fullName evidence="1">Uncharacterized protein</fullName>
    </submittedName>
</protein>
<dbReference type="EMBL" id="KK112119">
    <property type="protein sequence ID" value="KFM56771.1"/>
    <property type="molecule type" value="Genomic_DNA"/>
</dbReference>
<name>A0A087SV82_STEMI</name>
<accession>A0A087SV82</accession>
<keyword evidence="2" id="KW-1185">Reference proteome</keyword>
<gene>
    <name evidence="1" type="ORF">X975_09418</name>
</gene>
<evidence type="ECO:0000313" key="1">
    <source>
        <dbReference type="EMBL" id="KFM56771.1"/>
    </source>
</evidence>
<feature type="non-terminal residue" evidence="1">
    <location>
        <position position="42"/>
    </location>
</feature>
<proteinExistence type="predicted"/>
<dbReference type="AlphaFoldDB" id="A0A087SV82"/>
<sequence>MYLYSQYMIGMFLQVEHNKFQWNQNNSYQQKQFLYNRIFLKL</sequence>
<organism evidence="1 2">
    <name type="scientific">Stegodyphus mimosarum</name>
    <name type="common">African social velvet spider</name>
    <dbReference type="NCBI Taxonomy" id="407821"/>
    <lineage>
        <taxon>Eukaryota</taxon>
        <taxon>Metazoa</taxon>
        <taxon>Ecdysozoa</taxon>
        <taxon>Arthropoda</taxon>
        <taxon>Chelicerata</taxon>
        <taxon>Arachnida</taxon>
        <taxon>Araneae</taxon>
        <taxon>Araneomorphae</taxon>
        <taxon>Entelegynae</taxon>
        <taxon>Eresoidea</taxon>
        <taxon>Eresidae</taxon>
        <taxon>Stegodyphus</taxon>
    </lineage>
</organism>
<evidence type="ECO:0000313" key="2">
    <source>
        <dbReference type="Proteomes" id="UP000054359"/>
    </source>
</evidence>
<reference evidence="1 2" key="1">
    <citation type="submission" date="2013-11" db="EMBL/GenBank/DDBJ databases">
        <title>Genome sequencing of Stegodyphus mimosarum.</title>
        <authorList>
            <person name="Bechsgaard J."/>
        </authorList>
    </citation>
    <scope>NUCLEOTIDE SEQUENCE [LARGE SCALE GENOMIC DNA]</scope>
</reference>